<feature type="DNA-binding region" description="H-T-H motif" evidence="4">
    <location>
        <begin position="36"/>
        <end position="55"/>
    </location>
</feature>
<accession>A0ABZ1YPV2</accession>
<evidence type="ECO:0000313" key="7">
    <source>
        <dbReference type="EMBL" id="WUV45267.1"/>
    </source>
</evidence>
<keyword evidence="2 4" id="KW-0238">DNA-binding</keyword>
<dbReference type="InterPro" id="IPR009057">
    <property type="entry name" value="Homeodomain-like_sf"/>
</dbReference>
<dbReference type="Pfam" id="PF00440">
    <property type="entry name" value="TetR_N"/>
    <property type="match status" value="1"/>
</dbReference>
<dbReference type="EMBL" id="CP109441">
    <property type="protein sequence ID" value="WUV45267.1"/>
    <property type="molecule type" value="Genomic_DNA"/>
</dbReference>
<reference evidence="7" key="1">
    <citation type="submission" date="2022-10" db="EMBL/GenBank/DDBJ databases">
        <title>The complete genomes of actinobacterial strains from the NBC collection.</title>
        <authorList>
            <person name="Joergensen T.S."/>
            <person name="Alvarez Arevalo M."/>
            <person name="Sterndorff E.B."/>
            <person name="Faurdal D."/>
            <person name="Vuksanovic O."/>
            <person name="Mourched A.-S."/>
            <person name="Charusanti P."/>
            <person name="Shaw S."/>
            <person name="Blin K."/>
            <person name="Weber T."/>
        </authorList>
    </citation>
    <scope>NUCLEOTIDE SEQUENCE</scope>
    <source>
        <strain evidence="7">NBC_01482</strain>
    </source>
</reference>
<name>A0ABZ1YPV2_9NOCA</name>
<dbReference type="InterPro" id="IPR036271">
    <property type="entry name" value="Tet_transcr_reg_TetR-rel_C_sf"/>
</dbReference>
<keyword evidence="8" id="KW-1185">Reference proteome</keyword>
<evidence type="ECO:0000313" key="6">
    <source>
        <dbReference type="EMBL" id="WUV44327.1"/>
    </source>
</evidence>
<evidence type="ECO:0000256" key="1">
    <source>
        <dbReference type="ARBA" id="ARBA00023015"/>
    </source>
</evidence>
<sequence>MTPAPSRPARADALRNYERLITAATNAFAEHGPQVPLDDIARAAGVGNATLYRHFPTRQALLEAVHHDHIEALVHRAGDLATAHAPAEALRLWLDTVVAQGSATRGLAASLLAVIGTSTESWCRKEIFATATGLLQRAQDAGEIRSGLTAPQLLKLVNAIALATEGDPDRTQQAHTLLDFLFDGLRIQA</sequence>
<dbReference type="EMBL" id="CP109441">
    <property type="protein sequence ID" value="WUV44327.1"/>
    <property type="molecule type" value="Genomic_DNA"/>
</dbReference>
<evidence type="ECO:0000256" key="4">
    <source>
        <dbReference type="PROSITE-ProRule" id="PRU00335"/>
    </source>
</evidence>
<dbReference type="InterPro" id="IPR001647">
    <property type="entry name" value="HTH_TetR"/>
</dbReference>
<gene>
    <name evidence="6" type="ORF">OG563_34920</name>
    <name evidence="7" type="ORF">OG563_40155</name>
</gene>
<proteinExistence type="predicted"/>
<dbReference type="InterPro" id="IPR049445">
    <property type="entry name" value="TetR_SbtR-like_C"/>
</dbReference>
<organism evidence="7 8">
    <name type="scientific">Nocardia vinacea</name>
    <dbReference type="NCBI Taxonomy" id="96468"/>
    <lineage>
        <taxon>Bacteria</taxon>
        <taxon>Bacillati</taxon>
        <taxon>Actinomycetota</taxon>
        <taxon>Actinomycetes</taxon>
        <taxon>Mycobacteriales</taxon>
        <taxon>Nocardiaceae</taxon>
        <taxon>Nocardia</taxon>
    </lineage>
</organism>
<dbReference type="PANTHER" id="PTHR30055:SF234">
    <property type="entry name" value="HTH-TYPE TRANSCRIPTIONAL REGULATOR BETI"/>
    <property type="match status" value="1"/>
</dbReference>
<dbReference type="PANTHER" id="PTHR30055">
    <property type="entry name" value="HTH-TYPE TRANSCRIPTIONAL REGULATOR RUTR"/>
    <property type="match status" value="1"/>
</dbReference>
<dbReference type="Gene3D" id="1.10.357.10">
    <property type="entry name" value="Tetracycline Repressor, domain 2"/>
    <property type="match status" value="1"/>
</dbReference>
<dbReference type="RefSeq" id="WP_327097738.1">
    <property type="nucleotide sequence ID" value="NZ_CP109149.1"/>
</dbReference>
<evidence type="ECO:0000259" key="5">
    <source>
        <dbReference type="PROSITE" id="PS50977"/>
    </source>
</evidence>
<evidence type="ECO:0000256" key="2">
    <source>
        <dbReference type="ARBA" id="ARBA00023125"/>
    </source>
</evidence>
<evidence type="ECO:0000313" key="8">
    <source>
        <dbReference type="Proteomes" id="UP001432062"/>
    </source>
</evidence>
<dbReference type="InterPro" id="IPR050109">
    <property type="entry name" value="HTH-type_TetR-like_transc_reg"/>
</dbReference>
<protein>
    <submittedName>
        <fullName evidence="7">TetR/AcrR family transcriptional regulator</fullName>
    </submittedName>
</protein>
<evidence type="ECO:0000256" key="3">
    <source>
        <dbReference type="ARBA" id="ARBA00023163"/>
    </source>
</evidence>
<keyword evidence="3" id="KW-0804">Transcription</keyword>
<dbReference type="Proteomes" id="UP001432062">
    <property type="component" value="Chromosome"/>
</dbReference>
<dbReference type="SUPFAM" id="SSF46689">
    <property type="entry name" value="Homeodomain-like"/>
    <property type="match status" value="1"/>
</dbReference>
<feature type="domain" description="HTH tetR-type" evidence="5">
    <location>
        <begin position="14"/>
        <end position="73"/>
    </location>
</feature>
<dbReference type="SUPFAM" id="SSF48498">
    <property type="entry name" value="Tetracyclin repressor-like, C-terminal domain"/>
    <property type="match status" value="1"/>
</dbReference>
<dbReference type="PRINTS" id="PR00455">
    <property type="entry name" value="HTHTETR"/>
</dbReference>
<dbReference type="Pfam" id="PF21597">
    <property type="entry name" value="TetR_C_43"/>
    <property type="match status" value="1"/>
</dbReference>
<keyword evidence="1" id="KW-0805">Transcription regulation</keyword>
<dbReference type="PROSITE" id="PS50977">
    <property type="entry name" value="HTH_TETR_2"/>
    <property type="match status" value="1"/>
</dbReference>